<dbReference type="InterPro" id="IPR027417">
    <property type="entry name" value="P-loop_NTPase"/>
</dbReference>
<keyword evidence="8" id="KW-0963">Cytoplasm</keyword>
<proteinExistence type="inferred from homology"/>
<evidence type="ECO:0000313" key="10">
    <source>
        <dbReference type="EMBL" id="SMP20768.1"/>
    </source>
</evidence>
<dbReference type="EMBL" id="FXTX01000021">
    <property type="protein sequence ID" value="SMP20768.1"/>
    <property type="molecule type" value="Genomic_DNA"/>
</dbReference>
<dbReference type="Proteomes" id="UP001157947">
    <property type="component" value="Unassembled WGS sequence"/>
</dbReference>
<gene>
    <name evidence="8" type="primary">cmk</name>
    <name evidence="10" type="ORF">SAMN06264868_12116</name>
</gene>
<dbReference type="EC" id="2.7.4.25" evidence="8"/>
<keyword evidence="3 8" id="KW-0547">Nucleotide-binding</keyword>
<keyword evidence="2 8" id="KW-0808">Transferase</keyword>
<comment type="similarity">
    <text evidence="1 8">Belongs to the cytidylate kinase family. Type 1 subfamily.</text>
</comment>
<dbReference type="NCBIfam" id="TIGR00017">
    <property type="entry name" value="cmk"/>
    <property type="match status" value="1"/>
</dbReference>
<evidence type="ECO:0000256" key="8">
    <source>
        <dbReference type="HAMAP-Rule" id="MF_00238"/>
    </source>
</evidence>
<name>A0AA46AFN4_9AQUI</name>
<dbReference type="SUPFAM" id="SSF52540">
    <property type="entry name" value="P-loop containing nucleoside triphosphate hydrolases"/>
    <property type="match status" value="1"/>
</dbReference>
<dbReference type="InterPro" id="IPR003136">
    <property type="entry name" value="Cytidylate_kin"/>
</dbReference>
<dbReference type="GO" id="GO:0006220">
    <property type="term" value="P:pyrimidine nucleotide metabolic process"/>
    <property type="evidence" value="ECO:0007669"/>
    <property type="project" value="UniProtKB-UniRule"/>
</dbReference>
<organism evidence="10 11">
    <name type="scientific">Venenivibrio stagnispumantis</name>
    <dbReference type="NCBI Taxonomy" id="407998"/>
    <lineage>
        <taxon>Bacteria</taxon>
        <taxon>Pseudomonadati</taxon>
        <taxon>Aquificota</taxon>
        <taxon>Aquificia</taxon>
        <taxon>Aquificales</taxon>
        <taxon>Hydrogenothermaceae</taxon>
        <taxon>Venenivibrio</taxon>
    </lineage>
</organism>
<accession>A0AA46AFN4</accession>
<comment type="subcellular location">
    <subcellularLocation>
        <location evidence="8">Cytoplasm</location>
    </subcellularLocation>
</comment>
<evidence type="ECO:0000256" key="7">
    <source>
        <dbReference type="ARBA" id="ARBA00048478"/>
    </source>
</evidence>
<dbReference type="GO" id="GO:0036431">
    <property type="term" value="F:dCMP kinase activity"/>
    <property type="evidence" value="ECO:0007669"/>
    <property type="project" value="InterPro"/>
</dbReference>
<comment type="caution">
    <text evidence="10">The sequence shown here is derived from an EMBL/GenBank/DDBJ whole genome shotgun (WGS) entry which is preliminary data.</text>
</comment>
<sequence>MIIAIDGHAGSGKSTIAKLLAKKLGYTYVDTGAMYRTVALYVLRNHIPLEEPAIVKAMENIDIYLEDEKVYLNSEDVSDLIRTEEIGHLASQIARFKEVRKILVNLQREIGKKAKNVVIEGRDTATVVFPDADIKIFMTASQQVRAKRRVEQLKQKGFNVPYEHILQKVIERDKLDMERKESPLRPTEESIIIDTTDKTIDEVIDFIIEIVKKKEAKE</sequence>
<keyword evidence="4 8" id="KW-0418">Kinase</keyword>
<comment type="catalytic activity">
    <reaction evidence="7 8">
        <text>CMP + ATP = CDP + ADP</text>
        <dbReference type="Rhea" id="RHEA:11600"/>
        <dbReference type="ChEBI" id="CHEBI:30616"/>
        <dbReference type="ChEBI" id="CHEBI:58069"/>
        <dbReference type="ChEBI" id="CHEBI:60377"/>
        <dbReference type="ChEBI" id="CHEBI:456216"/>
        <dbReference type="EC" id="2.7.4.25"/>
    </reaction>
</comment>
<evidence type="ECO:0000259" key="9">
    <source>
        <dbReference type="Pfam" id="PF02224"/>
    </source>
</evidence>
<feature type="binding site" evidence="8">
    <location>
        <begin position="7"/>
        <end position="15"/>
    </location>
    <ligand>
        <name>ATP</name>
        <dbReference type="ChEBI" id="CHEBI:30616"/>
    </ligand>
</feature>
<feature type="domain" description="Cytidylate kinase" evidence="9">
    <location>
        <begin position="3"/>
        <end position="212"/>
    </location>
</feature>
<dbReference type="Gene3D" id="3.40.50.300">
    <property type="entry name" value="P-loop containing nucleotide triphosphate hydrolases"/>
    <property type="match status" value="1"/>
</dbReference>
<comment type="catalytic activity">
    <reaction evidence="6 8">
        <text>dCMP + ATP = dCDP + ADP</text>
        <dbReference type="Rhea" id="RHEA:25094"/>
        <dbReference type="ChEBI" id="CHEBI:30616"/>
        <dbReference type="ChEBI" id="CHEBI:57566"/>
        <dbReference type="ChEBI" id="CHEBI:58593"/>
        <dbReference type="ChEBI" id="CHEBI:456216"/>
        <dbReference type="EC" id="2.7.4.25"/>
    </reaction>
</comment>
<dbReference type="GO" id="GO:0005829">
    <property type="term" value="C:cytosol"/>
    <property type="evidence" value="ECO:0007669"/>
    <property type="project" value="TreeGrafter"/>
</dbReference>
<protein>
    <recommendedName>
        <fullName evidence="8">Cytidylate kinase</fullName>
        <shortName evidence="8">CK</shortName>
        <ecNumber evidence="8">2.7.4.25</ecNumber>
    </recommendedName>
    <alternativeName>
        <fullName evidence="8">Cytidine monophosphate kinase</fullName>
        <shortName evidence="8">CMP kinase</shortName>
    </alternativeName>
</protein>
<evidence type="ECO:0000256" key="2">
    <source>
        <dbReference type="ARBA" id="ARBA00022679"/>
    </source>
</evidence>
<evidence type="ECO:0000313" key="11">
    <source>
        <dbReference type="Proteomes" id="UP001157947"/>
    </source>
</evidence>
<dbReference type="PANTHER" id="PTHR21299:SF2">
    <property type="entry name" value="CYTIDYLATE KINASE"/>
    <property type="match status" value="1"/>
</dbReference>
<evidence type="ECO:0000256" key="6">
    <source>
        <dbReference type="ARBA" id="ARBA00047615"/>
    </source>
</evidence>
<evidence type="ECO:0000256" key="3">
    <source>
        <dbReference type="ARBA" id="ARBA00022741"/>
    </source>
</evidence>
<dbReference type="InterPro" id="IPR011994">
    <property type="entry name" value="Cytidylate_kinase_dom"/>
</dbReference>
<dbReference type="PANTHER" id="PTHR21299">
    <property type="entry name" value="CYTIDYLATE KINASE/PANTOATE-BETA-ALANINE LIGASE"/>
    <property type="match status" value="1"/>
</dbReference>
<dbReference type="CDD" id="cd02020">
    <property type="entry name" value="CMPK"/>
    <property type="match status" value="1"/>
</dbReference>
<dbReference type="RefSeq" id="WP_265134371.1">
    <property type="nucleotide sequence ID" value="NZ_FXTX01000021.1"/>
</dbReference>
<dbReference type="GO" id="GO:0015949">
    <property type="term" value="P:nucleobase-containing small molecule interconversion"/>
    <property type="evidence" value="ECO:0007669"/>
    <property type="project" value="TreeGrafter"/>
</dbReference>
<dbReference type="AlphaFoldDB" id="A0AA46AFN4"/>
<dbReference type="HAMAP" id="MF_00238">
    <property type="entry name" value="Cytidyl_kinase_type1"/>
    <property type="match status" value="1"/>
</dbReference>
<evidence type="ECO:0000256" key="4">
    <source>
        <dbReference type="ARBA" id="ARBA00022777"/>
    </source>
</evidence>
<dbReference type="GO" id="GO:0005524">
    <property type="term" value="F:ATP binding"/>
    <property type="evidence" value="ECO:0007669"/>
    <property type="project" value="UniProtKB-UniRule"/>
</dbReference>
<keyword evidence="11" id="KW-1185">Reference proteome</keyword>
<reference evidence="10" key="1">
    <citation type="submission" date="2017-05" db="EMBL/GenBank/DDBJ databases">
        <authorList>
            <person name="Varghese N."/>
            <person name="Submissions S."/>
        </authorList>
    </citation>
    <scope>NUCLEOTIDE SEQUENCE</scope>
    <source>
        <strain evidence="10">DSM 18763</strain>
    </source>
</reference>
<evidence type="ECO:0000256" key="1">
    <source>
        <dbReference type="ARBA" id="ARBA00009427"/>
    </source>
</evidence>
<dbReference type="Pfam" id="PF02224">
    <property type="entry name" value="Cytidylate_kin"/>
    <property type="match status" value="1"/>
</dbReference>
<keyword evidence="5 8" id="KW-0067">ATP-binding</keyword>
<evidence type="ECO:0000256" key="5">
    <source>
        <dbReference type="ARBA" id="ARBA00022840"/>
    </source>
</evidence>